<comment type="function">
    <text evidence="17">This is the non-catalytic component of the active enzyme, which catalyzes the hydrolysis of ATP coupled with the exchange of Na(+) and K(+) ions across the plasma membrane.</text>
</comment>
<reference evidence="18" key="1">
    <citation type="thesis" date="2020" institute="ProQuest LLC" country="789 East Eisenhower Parkway, Ann Arbor, MI, USA">
        <title>Comparative Genomics and Chromosome Evolution.</title>
        <authorList>
            <person name="Mudd A.B."/>
        </authorList>
    </citation>
    <scope>NUCLEOTIDE SEQUENCE</scope>
    <source>
        <strain evidence="18">HN-11 Male</strain>
        <tissue evidence="18">Kidney and liver</tissue>
    </source>
</reference>
<keyword evidence="15" id="KW-0325">Glycoprotein</keyword>
<keyword evidence="12 17" id="KW-0406">Ion transport</keyword>
<keyword evidence="13 17" id="KW-0472">Membrane</keyword>
<keyword evidence="19" id="KW-1185">Reference proteome</keyword>
<evidence type="ECO:0000313" key="18">
    <source>
        <dbReference type="EMBL" id="KAG9485596.1"/>
    </source>
</evidence>
<evidence type="ECO:0000256" key="2">
    <source>
        <dbReference type="ARBA" id="ARBA00005876"/>
    </source>
</evidence>
<comment type="subcellular location">
    <subcellularLocation>
        <location evidence="1">Cell membrane</location>
        <topology evidence="1">Single-pass type II membrane protein</topology>
    </subcellularLocation>
    <subcellularLocation>
        <location evidence="17">Membrane</location>
    </subcellularLocation>
</comment>
<gene>
    <name evidence="18" type="ORF">GDO78_008598</name>
</gene>
<evidence type="ECO:0000256" key="13">
    <source>
        <dbReference type="ARBA" id="ARBA00023136"/>
    </source>
</evidence>
<evidence type="ECO:0000256" key="5">
    <source>
        <dbReference type="ARBA" id="ARBA00022538"/>
    </source>
</evidence>
<evidence type="ECO:0000256" key="15">
    <source>
        <dbReference type="ARBA" id="ARBA00023180"/>
    </source>
</evidence>
<name>A0A8J6FDY7_ELECQ</name>
<dbReference type="NCBIfam" id="TIGR01107">
    <property type="entry name" value="Na_K_ATPase_bet"/>
    <property type="match status" value="1"/>
</dbReference>
<keyword evidence="9" id="KW-0735">Signal-anchor</keyword>
<dbReference type="InterPro" id="IPR000402">
    <property type="entry name" value="Na/K_ATPase_sub_beta"/>
</dbReference>
<dbReference type="GO" id="GO:0001671">
    <property type="term" value="F:ATPase activator activity"/>
    <property type="evidence" value="ECO:0007669"/>
    <property type="project" value="TreeGrafter"/>
</dbReference>
<keyword evidence="14" id="KW-1015">Disulfide bond</keyword>
<evidence type="ECO:0000256" key="4">
    <source>
        <dbReference type="ARBA" id="ARBA00022475"/>
    </source>
</evidence>
<dbReference type="GO" id="GO:0006883">
    <property type="term" value="P:intracellular sodium ion homeostasis"/>
    <property type="evidence" value="ECO:0007669"/>
    <property type="project" value="TreeGrafter"/>
</dbReference>
<keyword evidence="5" id="KW-0633">Potassium transport</keyword>
<evidence type="ECO:0000256" key="17">
    <source>
        <dbReference type="RuleBase" id="RU362099"/>
    </source>
</evidence>
<dbReference type="EMBL" id="WNTK01000004">
    <property type="protein sequence ID" value="KAG9485596.1"/>
    <property type="molecule type" value="Genomic_DNA"/>
</dbReference>
<dbReference type="Gene3D" id="2.60.40.1660">
    <property type="entry name" value="Na, k-atpase alpha subunit"/>
    <property type="match status" value="1"/>
</dbReference>
<keyword evidence="7 17" id="KW-0812">Transmembrane</keyword>
<dbReference type="GO" id="GO:0036376">
    <property type="term" value="P:sodium ion export across plasma membrane"/>
    <property type="evidence" value="ECO:0007669"/>
    <property type="project" value="TreeGrafter"/>
</dbReference>
<protein>
    <recommendedName>
        <fullName evidence="17">Sodium/potassium-transporting ATPase subunit beta</fullName>
    </recommendedName>
</protein>
<evidence type="ECO:0000256" key="9">
    <source>
        <dbReference type="ARBA" id="ARBA00022968"/>
    </source>
</evidence>
<dbReference type="PANTHER" id="PTHR11523:SF10">
    <property type="entry name" value="SODIUM_POTASSIUM-TRANSPORTING ATPASE SUBUNIT BETA-1"/>
    <property type="match status" value="1"/>
</dbReference>
<keyword evidence="6" id="KW-0740">Sodium/potassium transport</keyword>
<dbReference type="FunFam" id="1.20.5.170:FF:000062">
    <property type="entry name" value="Sodium/potassium-transporting ATPase subunit beta"/>
    <property type="match status" value="1"/>
</dbReference>
<dbReference type="OrthoDB" id="5912413at2759"/>
<feature type="transmembrane region" description="Helical" evidence="17">
    <location>
        <begin position="37"/>
        <end position="62"/>
    </location>
</feature>
<evidence type="ECO:0000313" key="19">
    <source>
        <dbReference type="Proteomes" id="UP000770717"/>
    </source>
</evidence>
<evidence type="ECO:0000256" key="10">
    <source>
        <dbReference type="ARBA" id="ARBA00022989"/>
    </source>
</evidence>
<comment type="caution">
    <text evidence="18">The sequence shown here is derived from an EMBL/GenBank/DDBJ whole genome shotgun (WGS) entry which is preliminary data.</text>
</comment>
<dbReference type="PANTHER" id="PTHR11523">
    <property type="entry name" value="SODIUM/POTASSIUM-DEPENDENT ATPASE BETA SUBUNIT"/>
    <property type="match status" value="1"/>
</dbReference>
<dbReference type="GO" id="GO:0030007">
    <property type="term" value="P:intracellular potassium ion homeostasis"/>
    <property type="evidence" value="ECO:0007669"/>
    <property type="project" value="TreeGrafter"/>
</dbReference>
<keyword evidence="8" id="KW-0630">Potassium</keyword>
<keyword evidence="10 17" id="KW-1133">Transmembrane helix</keyword>
<dbReference type="Gene3D" id="1.20.5.170">
    <property type="match status" value="1"/>
</dbReference>
<evidence type="ECO:0000256" key="7">
    <source>
        <dbReference type="ARBA" id="ARBA00022692"/>
    </source>
</evidence>
<dbReference type="Pfam" id="PF00287">
    <property type="entry name" value="Na_K-ATPase"/>
    <property type="match status" value="1"/>
</dbReference>
<comment type="similarity">
    <text evidence="2 17">Belongs to the X(+)/potassium ATPases subunit beta family.</text>
</comment>
<keyword evidence="3 17" id="KW-0813">Transport</keyword>
<keyword evidence="11" id="KW-0915">Sodium</keyword>
<dbReference type="InterPro" id="IPR038702">
    <property type="entry name" value="Na/K_ATPase_sub_beta_sf"/>
</dbReference>
<dbReference type="AlphaFoldDB" id="A0A8J6FDY7"/>
<dbReference type="PROSITE" id="PS00390">
    <property type="entry name" value="ATPASE_NA_K_BETA_1"/>
    <property type="match status" value="1"/>
</dbReference>
<evidence type="ECO:0000256" key="14">
    <source>
        <dbReference type="ARBA" id="ARBA00023157"/>
    </source>
</evidence>
<evidence type="ECO:0000256" key="11">
    <source>
        <dbReference type="ARBA" id="ARBA00023053"/>
    </source>
</evidence>
<evidence type="ECO:0000256" key="6">
    <source>
        <dbReference type="ARBA" id="ARBA00022607"/>
    </source>
</evidence>
<organism evidence="18 19">
    <name type="scientific">Eleutherodactylus coqui</name>
    <name type="common">Puerto Rican coqui</name>
    <dbReference type="NCBI Taxonomy" id="57060"/>
    <lineage>
        <taxon>Eukaryota</taxon>
        <taxon>Metazoa</taxon>
        <taxon>Chordata</taxon>
        <taxon>Craniata</taxon>
        <taxon>Vertebrata</taxon>
        <taxon>Euteleostomi</taxon>
        <taxon>Amphibia</taxon>
        <taxon>Batrachia</taxon>
        <taxon>Anura</taxon>
        <taxon>Neobatrachia</taxon>
        <taxon>Hyloidea</taxon>
        <taxon>Eleutherodactylidae</taxon>
        <taxon>Eleutherodactylinae</taxon>
        <taxon>Eleutherodactylus</taxon>
        <taxon>Eleutherodactylus</taxon>
    </lineage>
</organism>
<accession>A0A8J6FDY7</accession>
<evidence type="ECO:0000256" key="12">
    <source>
        <dbReference type="ARBA" id="ARBA00023065"/>
    </source>
</evidence>
<keyword evidence="4" id="KW-1003">Cell membrane</keyword>
<evidence type="ECO:0000256" key="3">
    <source>
        <dbReference type="ARBA" id="ARBA00022448"/>
    </source>
</evidence>
<dbReference type="GO" id="GO:1990573">
    <property type="term" value="P:potassium ion import across plasma membrane"/>
    <property type="evidence" value="ECO:0007669"/>
    <property type="project" value="TreeGrafter"/>
</dbReference>
<evidence type="ECO:0000256" key="16">
    <source>
        <dbReference type="ARBA" id="ARBA00023201"/>
    </source>
</evidence>
<keyword evidence="16" id="KW-0739">Sodium transport</keyword>
<evidence type="ECO:0000256" key="8">
    <source>
        <dbReference type="ARBA" id="ARBA00022958"/>
    </source>
</evidence>
<sequence length="303" mass="34662">MAREKSKENDGGWKKFLWNPEKKEFLGRTGGSWFKILLFYLVFYGCLAGIFIGTIHVLLLTISIYEPKYQDRVAPPGLTQLPKAVKAEISFSMNNPSSYAEYVAGISKFLDQYNISRQEDGKIFEDCLKGGDYTDRGPISPENGQKRSCRFNREWLGNCSGINDPSFGFKDGRPCVIVKLNRVLGFKPKPPVNGTFPNVHDVYIPHIIPIHCTGKKDEDHARIHTIDYYTVHGQVGFPLSYYPYYGKLLQPNYLQPLIAVQLSNISKNQDVRIECKAYAENIYYSDKDRFQGRFDIKVEIKDS</sequence>
<dbReference type="Proteomes" id="UP000770717">
    <property type="component" value="Unassembled WGS sequence"/>
</dbReference>
<proteinExistence type="inferred from homology"/>
<dbReference type="GO" id="GO:0005890">
    <property type="term" value="C:sodium:potassium-exchanging ATPase complex"/>
    <property type="evidence" value="ECO:0007669"/>
    <property type="project" value="InterPro"/>
</dbReference>
<dbReference type="PROSITE" id="PS00391">
    <property type="entry name" value="ATPASE_NA_K_BETA_2"/>
    <property type="match status" value="1"/>
</dbReference>
<evidence type="ECO:0000256" key="1">
    <source>
        <dbReference type="ARBA" id="ARBA00004401"/>
    </source>
</evidence>